<accession>A0A1D8PEQ8</accession>
<evidence type="ECO:0000313" key="3">
    <source>
        <dbReference type="EMBL" id="AOW26629.1"/>
    </source>
</evidence>
<dbReference type="SMR" id="A0A1D8PEQ8"/>
<protein>
    <submittedName>
        <fullName evidence="3">Acylglycerol lipase</fullName>
    </submittedName>
</protein>
<proteinExistence type="predicted"/>
<dbReference type="Pfam" id="PF12146">
    <property type="entry name" value="Hydrolase_4"/>
    <property type="match status" value="1"/>
</dbReference>
<reference evidence="3 4" key="2">
    <citation type="journal article" date="2007" name="Genome Biol.">
        <title>Assembly of the Candida albicans genome into sixteen supercontigs aligned on the eight chromosomes.</title>
        <authorList>
            <person name="van het Hoog M."/>
            <person name="Rast T.J."/>
            <person name="Martchenko M."/>
            <person name="Grindle S."/>
            <person name="Dignard D."/>
            <person name="Hogues H."/>
            <person name="Cuomo C."/>
            <person name="Berriman M."/>
            <person name="Scherer S."/>
            <person name="Magee B.B."/>
            <person name="Whiteway M."/>
            <person name="Chibana H."/>
            <person name="Nantel A."/>
            <person name="Magee P.T."/>
        </authorList>
    </citation>
    <scope>GENOME REANNOTATION</scope>
    <source>
        <strain evidence="4">SC5314 / ATCC MYA-2876</strain>
    </source>
</reference>
<dbReference type="GeneID" id="3634863"/>
<feature type="domain" description="Serine aminopeptidase S33" evidence="1">
    <location>
        <begin position="40"/>
        <end position="287"/>
    </location>
</feature>
<dbReference type="FunCoup" id="A0A1D8PEQ8">
    <property type="interactions" value="409"/>
</dbReference>
<dbReference type="GO" id="GO:0016020">
    <property type="term" value="C:membrane"/>
    <property type="evidence" value="ECO:0000318"/>
    <property type="project" value="GO_Central"/>
</dbReference>
<dbReference type="STRING" id="237561.A0A1D8PEQ8"/>
<dbReference type="CGD" id="CAL0000193690">
    <property type="gene designation" value="orf19.12328"/>
</dbReference>
<name>A0A1D8PEQ8_CANAL</name>
<dbReference type="OMA" id="RQFNDMF"/>
<sequence length="304" mass="34867">MTTVEIPYKPKGTPEIEFVEHNGANFKTVTWKVPQSVSYKGKIIYVHGFAEESNVYTEFFDNLSQNGYEVFFFDQRGAGETSPGNLVGLTDEFHVFNDLDFFIKRNLDARPAANSNEKFFLLGHSMGGGIILNYGIRGKYLNDIRAIVASGPLIQLHPNTQPNIVLRTLQPVISRLLPNFKIDSKLNFDYITSNERWKNYIIEHDKKLIGSVRQFNDMFVRGDALLKPEYVAKFKDDLPLLIVHGTNDNINDIKGSEQFFKLVPNDSGNKHLEKIEKGRHSLFIENDELFKLIFKRVVDFLNEN</sequence>
<dbReference type="InterPro" id="IPR022742">
    <property type="entry name" value="Hydrolase_4"/>
</dbReference>
<dbReference type="SUPFAM" id="SSF53474">
    <property type="entry name" value="alpha/beta-Hydrolases"/>
    <property type="match status" value="1"/>
</dbReference>
<organism evidence="3 4">
    <name type="scientific">Candida albicans (strain SC5314 / ATCC MYA-2876)</name>
    <name type="common">Yeast</name>
    <dbReference type="NCBI Taxonomy" id="237561"/>
    <lineage>
        <taxon>Eukaryota</taxon>
        <taxon>Fungi</taxon>
        <taxon>Dikarya</taxon>
        <taxon>Ascomycota</taxon>
        <taxon>Saccharomycotina</taxon>
        <taxon>Pichiomycetes</taxon>
        <taxon>Debaryomycetaceae</taxon>
        <taxon>Candida/Lodderomyces clade</taxon>
        <taxon>Candida</taxon>
    </lineage>
</organism>
<evidence type="ECO:0000313" key="2">
    <source>
        <dbReference type="CGD" id="CAL0000193690"/>
    </source>
</evidence>
<reference evidence="3 4" key="3">
    <citation type="journal article" date="2013" name="Genome Biol.">
        <title>Assembly of a phased diploid Candida albicans genome facilitates allele-specific measurements and provides a simple model for repeat and indel structure.</title>
        <authorList>
            <person name="Muzzey D."/>
            <person name="Schwartz K."/>
            <person name="Weissman J.S."/>
            <person name="Sherlock G."/>
        </authorList>
    </citation>
    <scope>NUCLEOTIDE SEQUENCE [LARGE SCALE GENOMIC DNA]</scope>
    <source>
        <strain evidence="4">SC5314 / ATCC MYA-2876</strain>
    </source>
</reference>
<keyword evidence="4" id="KW-1185">Reference proteome</keyword>
<dbReference type="InterPro" id="IPR029058">
    <property type="entry name" value="AB_hydrolase_fold"/>
</dbReference>
<dbReference type="Proteomes" id="UP000000559">
    <property type="component" value="Chromosome 1"/>
</dbReference>
<dbReference type="Gene3D" id="3.40.50.1820">
    <property type="entry name" value="alpha/beta hydrolase"/>
    <property type="match status" value="1"/>
</dbReference>
<dbReference type="InParanoid" id="A0A1D8PEQ8"/>
<evidence type="ECO:0000259" key="1">
    <source>
        <dbReference type="Pfam" id="PF12146"/>
    </source>
</evidence>
<dbReference type="KEGG" id="cal:CAALFM_C109980CA"/>
<dbReference type="EMBL" id="CP017623">
    <property type="protein sequence ID" value="AOW26629.1"/>
    <property type="molecule type" value="Genomic_DNA"/>
</dbReference>
<dbReference type="InterPro" id="IPR051044">
    <property type="entry name" value="MAG_DAG_Lipase"/>
</dbReference>
<dbReference type="eggNOG" id="KOG1455">
    <property type="taxonomic scope" value="Eukaryota"/>
</dbReference>
<gene>
    <name evidence="3" type="ordered locus">CAALFM_C109980CA</name>
    <name evidence="2" type="ordered locus">orf19.12328</name>
</gene>
<reference evidence="3 4" key="1">
    <citation type="journal article" date="2004" name="Proc. Natl. Acad. Sci. U.S.A.">
        <title>The diploid genome sequence of Candida albicans.</title>
        <authorList>
            <person name="Jones T."/>
            <person name="Federspiel N.A."/>
            <person name="Chibana H."/>
            <person name="Dungan J."/>
            <person name="Kalman S."/>
            <person name="Magee B.B."/>
            <person name="Newport G."/>
            <person name="Thorstenson Y.R."/>
            <person name="Agabian N."/>
            <person name="Magee P.T."/>
            <person name="Davis R.W."/>
            <person name="Scherer S."/>
        </authorList>
    </citation>
    <scope>NUCLEOTIDE SEQUENCE [LARGE SCALE GENOMIC DNA]</scope>
    <source>
        <strain evidence="4">SC5314 / ATCC MYA-2876</strain>
    </source>
</reference>
<dbReference type="PANTHER" id="PTHR11614">
    <property type="entry name" value="PHOSPHOLIPASE-RELATED"/>
    <property type="match status" value="1"/>
</dbReference>
<dbReference type="OrthoDB" id="10249433at2759"/>
<dbReference type="AlphaFoldDB" id="A0A1D8PEQ8"/>
<dbReference type="RefSeq" id="XP_723549.1">
    <property type="nucleotide sequence ID" value="XM_718456.1"/>
</dbReference>
<dbReference type="VEuPathDB" id="FungiDB:C1_09980C_A"/>
<dbReference type="FunFam" id="3.40.50.1820:FF:000766">
    <property type="entry name" value="Acylglycerol lipase"/>
    <property type="match status" value="1"/>
</dbReference>
<dbReference type="PRINTS" id="PR00111">
    <property type="entry name" value="ABHYDROLASE"/>
</dbReference>
<dbReference type="GO" id="GO:0047372">
    <property type="term" value="F:monoacylglycerol lipase activity"/>
    <property type="evidence" value="ECO:0000318"/>
    <property type="project" value="GO_Central"/>
</dbReference>
<dbReference type="InterPro" id="IPR000073">
    <property type="entry name" value="AB_hydrolase_1"/>
</dbReference>
<evidence type="ECO:0000313" key="4">
    <source>
        <dbReference type="Proteomes" id="UP000000559"/>
    </source>
</evidence>